<dbReference type="Pfam" id="PF01846">
    <property type="entry name" value="FF"/>
    <property type="match status" value="3"/>
</dbReference>
<feature type="domain" description="WW" evidence="7">
    <location>
        <begin position="55"/>
        <end position="83"/>
    </location>
</feature>
<dbReference type="Gene3D" id="2.20.70.10">
    <property type="match status" value="2"/>
</dbReference>
<feature type="domain" description="FF" evidence="8">
    <location>
        <begin position="227"/>
        <end position="283"/>
    </location>
</feature>
<dbReference type="InterPro" id="IPR039726">
    <property type="entry name" value="Prp40-like"/>
</dbReference>
<dbReference type="FunFam" id="1.10.10.440:FF:000013">
    <property type="entry name" value="pre-mRNA-processing protein 40A isoform X1"/>
    <property type="match status" value="1"/>
</dbReference>
<feature type="compositionally biased region" description="Basic and acidic residues" evidence="6">
    <location>
        <begin position="568"/>
        <end position="600"/>
    </location>
</feature>
<dbReference type="PANTHER" id="PTHR11864:SF0">
    <property type="entry name" value="PRP40 PRE-MRNA PROCESSING FACTOR 40 HOMOLOG A (YEAST)"/>
    <property type="match status" value="1"/>
</dbReference>
<feature type="region of interest" description="Disordered" evidence="6">
    <location>
        <begin position="517"/>
        <end position="536"/>
    </location>
</feature>
<evidence type="ECO:0000256" key="4">
    <source>
        <dbReference type="ARBA" id="ARBA00023187"/>
    </source>
</evidence>
<dbReference type="SMART" id="SM00456">
    <property type="entry name" value="WW"/>
    <property type="match status" value="2"/>
</dbReference>
<keyword evidence="3" id="KW-0677">Repeat</keyword>
<evidence type="ECO:0000256" key="2">
    <source>
        <dbReference type="ARBA" id="ARBA00022664"/>
    </source>
</evidence>
<dbReference type="Pfam" id="PF00397">
    <property type="entry name" value="WW"/>
    <property type="match status" value="2"/>
</dbReference>
<dbReference type="PROSITE" id="PS50020">
    <property type="entry name" value="WW_DOMAIN_2"/>
    <property type="match status" value="2"/>
</dbReference>
<feature type="compositionally biased region" description="Low complexity" evidence="6">
    <location>
        <begin position="93"/>
        <end position="106"/>
    </location>
</feature>
<dbReference type="InterPro" id="IPR036020">
    <property type="entry name" value="WW_dom_sf"/>
</dbReference>
<feature type="region of interest" description="Disordered" evidence="6">
    <location>
        <begin position="1"/>
        <end position="26"/>
    </location>
</feature>
<keyword evidence="10" id="KW-1185">Reference proteome</keyword>
<dbReference type="PANTHER" id="PTHR11864">
    <property type="entry name" value="PRE-MRNA-PROCESSING PROTEIN PRP40"/>
    <property type="match status" value="1"/>
</dbReference>
<dbReference type="GO" id="GO:0003723">
    <property type="term" value="F:RNA binding"/>
    <property type="evidence" value="ECO:0007669"/>
    <property type="project" value="TreeGrafter"/>
</dbReference>
<feature type="region of interest" description="Disordered" evidence="6">
    <location>
        <begin position="568"/>
        <end position="803"/>
    </location>
</feature>
<dbReference type="PROSITE" id="PS01159">
    <property type="entry name" value="WW_DOMAIN_1"/>
    <property type="match status" value="2"/>
</dbReference>
<protein>
    <recommendedName>
        <fullName evidence="11">Pre-mRNA-processing protein prp40</fullName>
    </recommendedName>
</protein>
<dbReference type="PROSITE" id="PS51676">
    <property type="entry name" value="FF"/>
    <property type="match status" value="4"/>
</dbReference>
<gene>
    <name evidence="9" type="ORF">B0T14DRAFT_561096</name>
</gene>
<dbReference type="GO" id="GO:0045292">
    <property type="term" value="P:mRNA cis splicing, via spliceosome"/>
    <property type="evidence" value="ECO:0007669"/>
    <property type="project" value="InterPro"/>
</dbReference>
<comment type="subcellular location">
    <subcellularLocation>
        <location evidence="1">Nucleus</location>
    </subcellularLocation>
</comment>
<dbReference type="InterPro" id="IPR001202">
    <property type="entry name" value="WW_dom"/>
</dbReference>
<dbReference type="InterPro" id="IPR002713">
    <property type="entry name" value="FF_domain"/>
</dbReference>
<dbReference type="AlphaFoldDB" id="A0AA39XHN3"/>
<evidence type="ECO:0000256" key="6">
    <source>
        <dbReference type="SAM" id="MobiDB-lite"/>
    </source>
</evidence>
<dbReference type="GO" id="GO:0071004">
    <property type="term" value="C:U2-type prespliceosome"/>
    <property type="evidence" value="ECO:0007669"/>
    <property type="project" value="TreeGrafter"/>
</dbReference>
<name>A0AA39XHN3_9PEZI</name>
<organism evidence="9 10">
    <name type="scientific">Immersiella caudata</name>
    <dbReference type="NCBI Taxonomy" id="314043"/>
    <lineage>
        <taxon>Eukaryota</taxon>
        <taxon>Fungi</taxon>
        <taxon>Dikarya</taxon>
        <taxon>Ascomycota</taxon>
        <taxon>Pezizomycotina</taxon>
        <taxon>Sordariomycetes</taxon>
        <taxon>Sordariomycetidae</taxon>
        <taxon>Sordariales</taxon>
        <taxon>Lasiosphaeriaceae</taxon>
        <taxon>Immersiella</taxon>
    </lineage>
</organism>
<feature type="domain" description="FF" evidence="8">
    <location>
        <begin position="510"/>
        <end position="566"/>
    </location>
</feature>
<evidence type="ECO:0000259" key="8">
    <source>
        <dbReference type="PROSITE" id="PS51676"/>
    </source>
</evidence>
<evidence type="ECO:0008006" key="11">
    <source>
        <dbReference type="Google" id="ProtNLM"/>
    </source>
</evidence>
<proteinExistence type="predicted"/>
<feature type="compositionally biased region" description="Basic and acidic residues" evidence="6">
    <location>
        <begin position="608"/>
        <end position="630"/>
    </location>
</feature>
<feature type="domain" description="FF" evidence="8">
    <location>
        <begin position="158"/>
        <end position="215"/>
    </location>
</feature>
<dbReference type="CDD" id="cd00201">
    <property type="entry name" value="WW"/>
    <property type="match status" value="2"/>
</dbReference>
<keyword evidence="4" id="KW-0508">mRNA splicing</keyword>
<evidence type="ECO:0000313" key="10">
    <source>
        <dbReference type="Proteomes" id="UP001175000"/>
    </source>
</evidence>
<dbReference type="Gene3D" id="1.10.10.440">
    <property type="entry name" value="FF domain"/>
    <property type="match status" value="5"/>
</dbReference>
<dbReference type="GO" id="GO:0005685">
    <property type="term" value="C:U1 snRNP"/>
    <property type="evidence" value="ECO:0007669"/>
    <property type="project" value="TreeGrafter"/>
</dbReference>
<keyword evidence="5" id="KW-0539">Nucleus</keyword>
<keyword evidence="2" id="KW-0507">mRNA processing</keyword>
<reference evidence="9" key="1">
    <citation type="submission" date="2023-06" db="EMBL/GenBank/DDBJ databases">
        <title>Genome-scale phylogeny and comparative genomics of the fungal order Sordariales.</title>
        <authorList>
            <consortium name="Lawrence Berkeley National Laboratory"/>
            <person name="Hensen N."/>
            <person name="Bonometti L."/>
            <person name="Westerberg I."/>
            <person name="Brannstrom I.O."/>
            <person name="Guillou S."/>
            <person name="Cros-Aarteil S."/>
            <person name="Calhoun S."/>
            <person name="Haridas S."/>
            <person name="Kuo A."/>
            <person name="Mondo S."/>
            <person name="Pangilinan J."/>
            <person name="Riley R."/>
            <person name="Labutti K."/>
            <person name="Andreopoulos B."/>
            <person name="Lipzen A."/>
            <person name="Chen C."/>
            <person name="Yanf M."/>
            <person name="Daum C."/>
            <person name="Ng V."/>
            <person name="Clum A."/>
            <person name="Steindorff A."/>
            <person name="Ohm R."/>
            <person name="Martin F."/>
            <person name="Silar P."/>
            <person name="Natvig D."/>
            <person name="Lalanne C."/>
            <person name="Gautier V."/>
            <person name="Ament-Velasquez S.L."/>
            <person name="Kruys A."/>
            <person name="Hutchinson M.I."/>
            <person name="Powell A.J."/>
            <person name="Barry K."/>
            <person name="Miller A.N."/>
            <person name="Grigoriev I.V."/>
            <person name="Debuchy R."/>
            <person name="Gladieux P."/>
            <person name="Thoren M.H."/>
            <person name="Johannesson H."/>
        </authorList>
    </citation>
    <scope>NUCLEOTIDE SEQUENCE</scope>
    <source>
        <strain evidence="9">CBS 606.72</strain>
    </source>
</reference>
<dbReference type="FunFam" id="1.10.10.440:FF:000034">
    <property type="entry name" value="Formin binding protein (FNB3)"/>
    <property type="match status" value="1"/>
</dbReference>
<evidence type="ECO:0000313" key="9">
    <source>
        <dbReference type="EMBL" id="KAK0633507.1"/>
    </source>
</evidence>
<evidence type="ECO:0000256" key="1">
    <source>
        <dbReference type="ARBA" id="ARBA00004123"/>
    </source>
</evidence>
<evidence type="ECO:0000256" key="3">
    <source>
        <dbReference type="ARBA" id="ARBA00022737"/>
    </source>
</evidence>
<feature type="domain" description="FF" evidence="8">
    <location>
        <begin position="374"/>
        <end position="435"/>
    </location>
</feature>
<dbReference type="SUPFAM" id="SSF81698">
    <property type="entry name" value="FF domain"/>
    <property type="match status" value="5"/>
</dbReference>
<feature type="compositionally biased region" description="Basic and acidic residues" evidence="6">
    <location>
        <begin position="751"/>
        <end position="789"/>
    </location>
</feature>
<sequence>MNAMGSPFPPPGATWQEHRTPDGRTYYYNPLTKVTQWTKPEEMMTAAERALANQPWKEYTAEGGRKYWYNTETKQSSWEMPDVYKRALGGGEATPTTPATPATPFADRQSGSFGGGYGGGSYDHHRDHREPLGESRQLTFGNNVQAQSFVSANNDPEYATAEEAEAAFNKLLRRSGIQPDWTWEQALRAIVKDSQFRAIKDPKDRKTAFEKYCHDVIVQDKERAKERLTKLRSDFATMLKSHPEIKHYTRWKTARPIIEGETIFRSTNDESERRQLFEDYIVEIRKVYKEQQVSIRKSAMDGLIDMLPKLNLEPYTRWTEGQSIIEKTPSYQKDEKYRSLSKYDILTVFQNHVKALERTFNDSRQDEKNKKLRKERQSRDAFNTLLKELRKNGHIKAGTKWGQIYLYLENDDRYKAMAGQSGSTPMELFWDMVDEEERALRGTRNDVLDVIDDKRFDLTPKTTFEEFEVVVKDDRRTANIERDILELIFERLQEKRSKRPDDDRQLERQQRRALDDLRSFMKRLEPPISPNDTYEQVKPRLAQSEEFQAVASEETRRAAFDKYTRRLKEKEEEAERDRTRRRERGDDGYRERSDRGERSHRSSGRRSRSPERDVFEADRRKHIAERERNYRKSSMVESLLSDRRSVGSPHDSRDRDRDRRDHRDRDRERDRDRDRARSRDRDRDRDHGRDRDYDRRSRDELNHYDRERRSREEDRERLYRRRVMDRDVEELPYGDERPSSSRRPRPDEDDYDRRDGRNSKRVKIENTREHTPHREARQSTRTPQKEKSPSVRAGSEEGEIEED</sequence>
<dbReference type="FunFam" id="1.10.10.440:FF:000033">
    <property type="entry name" value="Formin binding protein (FNB3)"/>
    <property type="match status" value="1"/>
</dbReference>
<feature type="domain" description="WW" evidence="7">
    <location>
        <begin position="9"/>
        <end position="42"/>
    </location>
</feature>
<evidence type="ECO:0000259" key="7">
    <source>
        <dbReference type="PROSITE" id="PS50020"/>
    </source>
</evidence>
<dbReference type="FunFam" id="2.20.70.10:FF:000078">
    <property type="entry name" value="Formin binding protein (FNB3)"/>
    <property type="match status" value="1"/>
</dbReference>
<feature type="compositionally biased region" description="Basic and acidic residues" evidence="6">
    <location>
        <begin position="640"/>
        <end position="726"/>
    </location>
</feature>
<evidence type="ECO:0000256" key="5">
    <source>
        <dbReference type="ARBA" id="ARBA00023242"/>
    </source>
</evidence>
<dbReference type="SUPFAM" id="SSF51045">
    <property type="entry name" value="WW domain"/>
    <property type="match status" value="2"/>
</dbReference>
<dbReference type="Proteomes" id="UP001175000">
    <property type="component" value="Unassembled WGS sequence"/>
</dbReference>
<dbReference type="InterPro" id="IPR036517">
    <property type="entry name" value="FF_domain_sf"/>
</dbReference>
<dbReference type="SMART" id="SM00441">
    <property type="entry name" value="FF"/>
    <property type="match status" value="5"/>
</dbReference>
<dbReference type="Pfam" id="PF25432">
    <property type="entry name" value="FF_PRPF40A"/>
    <property type="match status" value="1"/>
</dbReference>
<feature type="region of interest" description="Disordered" evidence="6">
    <location>
        <begin position="91"/>
        <end position="115"/>
    </location>
</feature>
<comment type="caution">
    <text evidence="9">The sequence shown here is derived from an EMBL/GenBank/DDBJ whole genome shotgun (WGS) entry which is preliminary data.</text>
</comment>
<accession>A0AA39XHN3</accession>
<dbReference type="EMBL" id="JAULSU010000001">
    <property type="protein sequence ID" value="KAK0633507.1"/>
    <property type="molecule type" value="Genomic_DNA"/>
</dbReference>